<evidence type="ECO:0000313" key="7">
    <source>
        <dbReference type="EMBL" id="KXI29650.1"/>
    </source>
</evidence>
<dbReference type="SUPFAM" id="SSF103481">
    <property type="entry name" value="Multidrug resistance efflux transporter EmrE"/>
    <property type="match status" value="2"/>
</dbReference>
<dbReference type="Pfam" id="PF00892">
    <property type="entry name" value="EamA"/>
    <property type="match status" value="2"/>
</dbReference>
<dbReference type="PANTHER" id="PTHR32322:SF9">
    <property type="entry name" value="AMINO-ACID METABOLITE EFFLUX PUMP-RELATED"/>
    <property type="match status" value="1"/>
</dbReference>
<feature type="transmembrane region" description="Helical" evidence="5">
    <location>
        <begin position="64"/>
        <end position="84"/>
    </location>
</feature>
<dbReference type="GO" id="GO:0016020">
    <property type="term" value="C:membrane"/>
    <property type="evidence" value="ECO:0007669"/>
    <property type="project" value="UniProtKB-SubCell"/>
</dbReference>
<dbReference type="AlphaFoldDB" id="A0A136A3E8"/>
<feature type="transmembrane region" description="Helical" evidence="5">
    <location>
        <begin position="175"/>
        <end position="197"/>
    </location>
</feature>
<evidence type="ECO:0000256" key="4">
    <source>
        <dbReference type="ARBA" id="ARBA00023136"/>
    </source>
</evidence>
<dbReference type="PANTHER" id="PTHR32322">
    <property type="entry name" value="INNER MEMBRANE TRANSPORTER"/>
    <property type="match status" value="1"/>
</dbReference>
<dbReference type="OrthoDB" id="9810556at2"/>
<keyword evidence="8" id="KW-1185">Reference proteome</keyword>
<organism evidence="7 8">
    <name type="scientific">Paraglaciecola hydrolytica</name>
    <dbReference type="NCBI Taxonomy" id="1799789"/>
    <lineage>
        <taxon>Bacteria</taxon>
        <taxon>Pseudomonadati</taxon>
        <taxon>Pseudomonadota</taxon>
        <taxon>Gammaproteobacteria</taxon>
        <taxon>Alteromonadales</taxon>
        <taxon>Alteromonadaceae</taxon>
        <taxon>Paraglaciecola</taxon>
    </lineage>
</organism>
<evidence type="ECO:0000256" key="2">
    <source>
        <dbReference type="ARBA" id="ARBA00022692"/>
    </source>
</evidence>
<feature type="transmembrane region" description="Helical" evidence="5">
    <location>
        <begin position="5"/>
        <end position="24"/>
    </location>
</feature>
<keyword evidence="3 5" id="KW-1133">Transmembrane helix</keyword>
<feature type="domain" description="EamA" evidence="6">
    <location>
        <begin position="150"/>
        <end position="282"/>
    </location>
</feature>
<dbReference type="EMBL" id="LSNE01000003">
    <property type="protein sequence ID" value="KXI29650.1"/>
    <property type="molecule type" value="Genomic_DNA"/>
</dbReference>
<dbReference type="InterPro" id="IPR037185">
    <property type="entry name" value="EmrE-like"/>
</dbReference>
<keyword evidence="4 5" id="KW-0472">Membrane</keyword>
<dbReference type="STRING" id="1799789.AX660_06285"/>
<sequence>MPYQYFLELLLLSAIWGASFLFMRNTSAEFGPIMLITLRTGIAALVLIPFVLYKKQWNLMCRYWLPILLVALTNTAIPFCLFSYSTLYLGAGYASLLNATAPMFAALVGFYWLKDNLSLIAVVGLIIGFIGVLLLSLARQNTDFETSLLPILAALCATFLYGVAACLTKRYLQGVNSLAIATGSQCFAVLVLAPLSLVYWPSSMPNMQSWWQVLALGVFCTALAYILYFRLIANIGAAKAITVAYLVPVFGILWGISFLNEHLTLQMWLGAALVLFGVALTTGLVKRRKATPLPG</sequence>
<feature type="transmembrane region" description="Helical" evidence="5">
    <location>
        <begin position="209"/>
        <end position="228"/>
    </location>
</feature>
<evidence type="ECO:0000256" key="3">
    <source>
        <dbReference type="ARBA" id="ARBA00022989"/>
    </source>
</evidence>
<dbReference type="Proteomes" id="UP000070299">
    <property type="component" value="Unassembled WGS sequence"/>
</dbReference>
<comment type="caution">
    <text evidence="7">The sequence shown here is derived from an EMBL/GenBank/DDBJ whole genome shotgun (WGS) entry which is preliminary data.</text>
</comment>
<protein>
    <recommendedName>
        <fullName evidence="6">EamA domain-containing protein</fullName>
    </recommendedName>
</protein>
<reference evidence="8" key="1">
    <citation type="submission" date="2016-02" db="EMBL/GenBank/DDBJ databases">
        <authorList>
            <person name="Schultz-Johansen M."/>
            <person name="Glaring M.A."/>
            <person name="Bech P.K."/>
            <person name="Stougaard P."/>
        </authorList>
    </citation>
    <scope>NUCLEOTIDE SEQUENCE [LARGE SCALE GENOMIC DNA]</scope>
    <source>
        <strain evidence="8">S66</strain>
    </source>
</reference>
<evidence type="ECO:0000256" key="1">
    <source>
        <dbReference type="ARBA" id="ARBA00004141"/>
    </source>
</evidence>
<feature type="transmembrane region" description="Helical" evidence="5">
    <location>
        <begin position="30"/>
        <end position="52"/>
    </location>
</feature>
<dbReference type="Gene3D" id="1.10.3730.20">
    <property type="match status" value="1"/>
</dbReference>
<feature type="transmembrane region" description="Helical" evidence="5">
    <location>
        <begin position="149"/>
        <end position="168"/>
    </location>
</feature>
<proteinExistence type="predicted"/>
<feature type="transmembrane region" description="Helical" evidence="5">
    <location>
        <begin position="240"/>
        <end position="259"/>
    </location>
</feature>
<accession>A0A136A3E8</accession>
<gene>
    <name evidence="7" type="ORF">AX660_06285</name>
</gene>
<keyword evidence="2 5" id="KW-0812">Transmembrane</keyword>
<feature type="transmembrane region" description="Helical" evidence="5">
    <location>
        <begin position="265"/>
        <end position="285"/>
    </location>
</feature>
<name>A0A136A3E8_9ALTE</name>
<dbReference type="RefSeq" id="WP_068372505.1">
    <property type="nucleotide sequence ID" value="NZ_LSNE01000003.1"/>
</dbReference>
<evidence type="ECO:0000256" key="5">
    <source>
        <dbReference type="SAM" id="Phobius"/>
    </source>
</evidence>
<evidence type="ECO:0000259" key="6">
    <source>
        <dbReference type="Pfam" id="PF00892"/>
    </source>
</evidence>
<dbReference type="InterPro" id="IPR050638">
    <property type="entry name" value="AA-Vitamin_Transporters"/>
</dbReference>
<feature type="domain" description="EamA" evidence="6">
    <location>
        <begin position="9"/>
        <end position="136"/>
    </location>
</feature>
<feature type="transmembrane region" description="Helical" evidence="5">
    <location>
        <begin position="90"/>
        <end position="112"/>
    </location>
</feature>
<comment type="subcellular location">
    <subcellularLocation>
        <location evidence="1">Membrane</location>
        <topology evidence="1">Multi-pass membrane protein</topology>
    </subcellularLocation>
</comment>
<evidence type="ECO:0000313" key="8">
    <source>
        <dbReference type="Proteomes" id="UP000070299"/>
    </source>
</evidence>
<dbReference type="InterPro" id="IPR000620">
    <property type="entry name" value="EamA_dom"/>
</dbReference>
<feature type="transmembrane region" description="Helical" evidence="5">
    <location>
        <begin position="119"/>
        <end position="137"/>
    </location>
</feature>